<dbReference type="EMBL" id="DTGA01000001">
    <property type="protein sequence ID" value="HGB30250.1"/>
    <property type="molecule type" value="Genomic_DNA"/>
</dbReference>
<protein>
    <submittedName>
        <fullName evidence="1">Uncharacterized protein</fullName>
    </submittedName>
</protein>
<dbReference type="AlphaFoldDB" id="A0A7C3WQ88"/>
<gene>
    <name evidence="1" type="ORF">ENV35_00050</name>
</gene>
<evidence type="ECO:0000313" key="1">
    <source>
        <dbReference type="EMBL" id="HGB30250.1"/>
    </source>
</evidence>
<name>A0A7C3WQ88_9BACT</name>
<comment type="caution">
    <text evidence="1">The sequence shown here is derived from an EMBL/GenBank/DDBJ whole genome shotgun (WGS) entry which is preliminary data.</text>
</comment>
<sequence>MELKIKIDVKDKIEAYQIVNRLSFEHEVLEAEFEDKVYKFDKNDESKKVSKFLRDDFGKK</sequence>
<proteinExistence type="predicted"/>
<reference evidence="1" key="1">
    <citation type="journal article" date="2020" name="mSystems">
        <title>Genome- and Community-Level Interaction Insights into Carbon Utilization and Element Cycling Functions of Hydrothermarchaeota in Hydrothermal Sediment.</title>
        <authorList>
            <person name="Zhou Z."/>
            <person name="Liu Y."/>
            <person name="Xu W."/>
            <person name="Pan J."/>
            <person name="Luo Z.H."/>
            <person name="Li M."/>
        </authorList>
    </citation>
    <scope>NUCLEOTIDE SEQUENCE [LARGE SCALE GENOMIC DNA]</scope>
    <source>
        <strain evidence="1">SpSt-751</strain>
    </source>
</reference>
<organism evidence="1">
    <name type="scientific">Dictyoglomus turgidum</name>
    <dbReference type="NCBI Taxonomy" id="513050"/>
    <lineage>
        <taxon>Bacteria</taxon>
        <taxon>Pseudomonadati</taxon>
        <taxon>Dictyoglomota</taxon>
        <taxon>Dictyoglomia</taxon>
        <taxon>Dictyoglomales</taxon>
        <taxon>Dictyoglomaceae</taxon>
        <taxon>Dictyoglomus</taxon>
    </lineage>
</organism>
<accession>A0A7C3WQ88</accession>